<reference evidence="3 4" key="1">
    <citation type="submission" date="2017-07" db="EMBL/GenBank/DDBJ databases">
        <title>Annotated genome sequence of Bacterioplanes sanyensis isolated from Red Sea.</title>
        <authorList>
            <person name="Rehman Z.U."/>
        </authorList>
    </citation>
    <scope>NUCLEOTIDE SEQUENCE [LARGE SCALE GENOMIC DNA]</scope>
    <source>
        <strain evidence="3 4">NV9</strain>
    </source>
</reference>
<evidence type="ECO:0000313" key="3">
    <source>
        <dbReference type="EMBL" id="ASP40662.1"/>
    </source>
</evidence>
<feature type="signal peptide" evidence="1">
    <location>
        <begin position="1"/>
        <end position="18"/>
    </location>
</feature>
<organism evidence="3 4">
    <name type="scientific">Bacterioplanes sanyensis</name>
    <dbReference type="NCBI Taxonomy" id="1249553"/>
    <lineage>
        <taxon>Bacteria</taxon>
        <taxon>Pseudomonadati</taxon>
        <taxon>Pseudomonadota</taxon>
        <taxon>Gammaproteobacteria</taxon>
        <taxon>Oceanospirillales</taxon>
        <taxon>Oceanospirillaceae</taxon>
        <taxon>Bacterioplanes</taxon>
    </lineage>
</organism>
<feature type="domain" description="Solute-binding protein family 3/N-terminal" evidence="2">
    <location>
        <begin position="40"/>
        <end position="242"/>
    </location>
</feature>
<protein>
    <submittedName>
        <fullName evidence="3">Amino acid ABC transporter substrate-binding protein</fullName>
    </submittedName>
</protein>
<dbReference type="AlphaFoldDB" id="A0A222FPL9"/>
<evidence type="ECO:0000313" key="4">
    <source>
        <dbReference type="Proteomes" id="UP000202440"/>
    </source>
</evidence>
<name>A0A222FPL9_9GAMM</name>
<dbReference type="OrthoDB" id="8587856at2"/>
<dbReference type="InterPro" id="IPR001638">
    <property type="entry name" value="Solute-binding_3/MltF_N"/>
</dbReference>
<accession>A0A222FPL9</accession>
<evidence type="ECO:0000256" key="1">
    <source>
        <dbReference type="SAM" id="SignalP"/>
    </source>
</evidence>
<dbReference type="EMBL" id="CP022530">
    <property type="protein sequence ID" value="ASP40662.1"/>
    <property type="molecule type" value="Genomic_DNA"/>
</dbReference>
<dbReference type="SUPFAM" id="SSF53850">
    <property type="entry name" value="Periplasmic binding protein-like II"/>
    <property type="match status" value="1"/>
</dbReference>
<dbReference type="Gene3D" id="3.40.190.10">
    <property type="entry name" value="Periplasmic binding protein-like II"/>
    <property type="match status" value="2"/>
</dbReference>
<dbReference type="PANTHER" id="PTHR38834:SF3">
    <property type="entry name" value="SOLUTE-BINDING PROTEIN FAMILY 3_N-TERMINAL DOMAIN-CONTAINING PROTEIN"/>
    <property type="match status" value="1"/>
</dbReference>
<dbReference type="Proteomes" id="UP000202440">
    <property type="component" value="Chromosome"/>
</dbReference>
<dbReference type="RefSeq" id="WP_094061824.1">
    <property type="nucleotide sequence ID" value="NZ_CP022530.1"/>
</dbReference>
<feature type="chain" id="PRO_5012058642" evidence="1">
    <location>
        <begin position="19"/>
        <end position="244"/>
    </location>
</feature>
<proteinExistence type="predicted"/>
<dbReference type="Pfam" id="PF00497">
    <property type="entry name" value="SBP_bac_3"/>
    <property type="match status" value="1"/>
</dbReference>
<dbReference type="KEGG" id="bsan:CHH28_19200"/>
<keyword evidence="1" id="KW-0732">Signal</keyword>
<gene>
    <name evidence="3" type="ORF">CHH28_19200</name>
</gene>
<keyword evidence="4" id="KW-1185">Reference proteome</keyword>
<evidence type="ECO:0000259" key="2">
    <source>
        <dbReference type="Pfam" id="PF00497"/>
    </source>
</evidence>
<dbReference type="PANTHER" id="PTHR38834">
    <property type="entry name" value="PERIPLASMIC SUBSTRATE BINDING PROTEIN FAMILY 3"/>
    <property type="match status" value="1"/>
</dbReference>
<sequence length="244" mass="27796">MNKLFAITALFLALNIQAAEKLYFFTEQFPPYHMTLDGHPFAHDGENITGLCSQMVKRLAEEVPYEMKMKLRNWNSGLERVKRKANHGIFCTVRSEQREDWFEWVGPLTNTGWALFAKPGSGITLSSLEDAKQYEIGGYKGDVRTNYLMEHGFNVSVITEDAQNPRRLQLDQIDLWVSDELAGPYTASDAGDIEVEKLLTFKRVPLYLAINKDTDPKIVKALQRAADKLTKDGSFESIEHIYGR</sequence>